<dbReference type="EMBL" id="JMIB01000009">
    <property type="protein sequence ID" value="KDM92373.1"/>
    <property type="molecule type" value="Genomic_DNA"/>
</dbReference>
<protein>
    <submittedName>
        <fullName evidence="1">Uncharacterized protein</fullName>
    </submittedName>
</protein>
<sequence>MTMLLLSAFKVSAEPMTTPTAVPKNLHVYDLQGNTYVDLKAHGCSNTRYYLSPTHPKYDAITSILLTAQTASKPVIIRYEGCNPQNQGNIIGVYLP</sequence>
<dbReference type="STRING" id="1654360.EA58_06545"/>
<dbReference type="Proteomes" id="UP000027192">
    <property type="component" value="Unassembled WGS sequence"/>
</dbReference>
<accession>A0A066RYA9</accession>
<proteinExistence type="predicted"/>
<comment type="caution">
    <text evidence="1">The sequence shown here is derived from an EMBL/GenBank/DDBJ whole genome shotgun (WGS) entry which is preliminary data.</text>
</comment>
<evidence type="ECO:0000313" key="2">
    <source>
        <dbReference type="Proteomes" id="UP000027192"/>
    </source>
</evidence>
<gene>
    <name evidence="1" type="ORF">EA58_06545</name>
</gene>
<name>A0A066RYA9_9GAMM</name>
<reference evidence="1 2" key="1">
    <citation type="submission" date="2014-04" db="EMBL/GenBank/DDBJ databases">
        <title>Draft genome sequence of Photobacterium halotolerans S2753: a solonamide, ngercheumicin and holomycin producer.</title>
        <authorList>
            <person name="Machado H.R."/>
            <person name="Gram L."/>
        </authorList>
    </citation>
    <scope>NUCLEOTIDE SEQUENCE [LARGE SCALE GENOMIC DNA]</scope>
    <source>
        <strain evidence="1 2">S2753</strain>
    </source>
</reference>
<organism evidence="1 2">
    <name type="scientific">Photobacterium galatheae</name>
    <dbReference type="NCBI Taxonomy" id="1654360"/>
    <lineage>
        <taxon>Bacteria</taxon>
        <taxon>Pseudomonadati</taxon>
        <taxon>Pseudomonadota</taxon>
        <taxon>Gammaproteobacteria</taxon>
        <taxon>Vibrionales</taxon>
        <taxon>Vibrionaceae</taxon>
        <taxon>Photobacterium</taxon>
    </lineage>
</organism>
<evidence type="ECO:0000313" key="1">
    <source>
        <dbReference type="EMBL" id="KDM92373.1"/>
    </source>
</evidence>
<dbReference type="AlphaFoldDB" id="A0A066RYA9"/>
<keyword evidence="2" id="KW-1185">Reference proteome</keyword>